<name>R5VBH9_9BACT</name>
<dbReference type="InterPro" id="IPR029055">
    <property type="entry name" value="Ntn_hydrolases_N"/>
</dbReference>
<protein>
    <submittedName>
        <fullName evidence="3">Class II glutamine amidotransferase</fullName>
    </submittedName>
</protein>
<dbReference type="EMBL" id="CBAT010000197">
    <property type="protein sequence ID" value="CCZ87933.1"/>
    <property type="molecule type" value="Genomic_DNA"/>
</dbReference>
<proteinExistence type="predicted"/>
<dbReference type="PANTHER" id="PTHR11907">
    <property type="entry name" value="AMIDOPHOSPHORIBOSYLTRANSFERASE"/>
    <property type="match status" value="1"/>
</dbReference>
<sequence>MAFPTITYGSLTPYEDSLVIIDDSIVRGTTLKQSIIGILDRLHPKKIVIVSSSPQVRYPDYYGIDMASMEQFIAFKAAIALLEDRGMQHVIEYAYRKSKAQTELPKEKMANYVKEIYAPFTDEEISAKIVELLTPAGTQAKVQIVYQTLEGLHEACPNHPGDWYFSGDYPTPGGVKLVNKAFIDWVEQNYQF</sequence>
<dbReference type="AlphaFoldDB" id="R5VBH9"/>
<dbReference type="InterPro" id="IPR029057">
    <property type="entry name" value="PRTase-like"/>
</dbReference>
<evidence type="ECO:0000313" key="4">
    <source>
        <dbReference type="Proteomes" id="UP000018372"/>
    </source>
</evidence>
<gene>
    <name evidence="3" type="ORF">BN536_00249</name>
</gene>
<organism evidence="3 4">
    <name type="scientific">Phocaeicola plebeius CAG:211</name>
    <dbReference type="NCBI Taxonomy" id="1263052"/>
    <lineage>
        <taxon>Bacteria</taxon>
        <taxon>Pseudomonadati</taxon>
        <taxon>Bacteroidota</taxon>
        <taxon>Bacteroidia</taxon>
        <taxon>Bacteroidales</taxon>
        <taxon>Bacteroidaceae</taxon>
        <taxon>Phocaeicola</taxon>
    </lineage>
</organism>
<evidence type="ECO:0000256" key="2">
    <source>
        <dbReference type="ARBA" id="ARBA00022962"/>
    </source>
</evidence>
<dbReference type="Gene3D" id="3.60.20.10">
    <property type="entry name" value="Glutamine Phosphoribosylpyrophosphate, subunit 1, domain 1"/>
    <property type="match status" value="1"/>
</dbReference>
<evidence type="ECO:0000256" key="1">
    <source>
        <dbReference type="ARBA" id="ARBA00022679"/>
    </source>
</evidence>
<dbReference type="InterPro" id="IPR000836">
    <property type="entry name" value="PRTase_dom"/>
</dbReference>
<dbReference type="Gene3D" id="3.40.50.2020">
    <property type="match status" value="1"/>
</dbReference>
<reference evidence="3" key="1">
    <citation type="submission" date="2012-11" db="EMBL/GenBank/DDBJ databases">
        <title>Dependencies among metagenomic species, viruses, plasmids and units of genetic variation.</title>
        <authorList>
            <person name="Nielsen H.B."/>
            <person name="Almeida M."/>
            <person name="Juncker A.S."/>
            <person name="Rasmussen S."/>
            <person name="Li J."/>
            <person name="Sunagawa S."/>
            <person name="Plichta D."/>
            <person name="Gautier L."/>
            <person name="Le Chatelier E."/>
            <person name="Peletier E."/>
            <person name="Bonde I."/>
            <person name="Nielsen T."/>
            <person name="Manichanh C."/>
            <person name="Arumugam M."/>
            <person name="Batto J."/>
            <person name="Santos M.B.Q.D."/>
            <person name="Blom N."/>
            <person name="Borruel N."/>
            <person name="Burgdorf K.S."/>
            <person name="Boumezbeur F."/>
            <person name="Casellas F."/>
            <person name="Dore J."/>
            <person name="Guarner F."/>
            <person name="Hansen T."/>
            <person name="Hildebrand F."/>
            <person name="Kaas R.S."/>
            <person name="Kennedy S."/>
            <person name="Kristiansen K."/>
            <person name="Kultima J.R."/>
            <person name="Leonard P."/>
            <person name="Levenez F."/>
            <person name="Lund O."/>
            <person name="Moumen B."/>
            <person name="Le Paslier D."/>
            <person name="Pons N."/>
            <person name="Pedersen O."/>
            <person name="Prifti E."/>
            <person name="Qin J."/>
            <person name="Raes J."/>
            <person name="Tap J."/>
            <person name="Tims S."/>
            <person name="Ussery D.W."/>
            <person name="Yamada T."/>
            <person name="MetaHit consortium"/>
            <person name="Renault P."/>
            <person name="Sicheritz-Ponten T."/>
            <person name="Bork P."/>
            <person name="Wang J."/>
            <person name="Brunak S."/>
            <person name="Ehrlich S.D."/>
        </authorList>
    </citation>
    <scope>NUCLEOTIDE SEQUENCE [LARGE SCALE GENOMIC DNA]</scope>
</reference>
<comment type="caution">
    <text evidence="3">The sequence shown here is derived from an EMBL/GenBank/DDBJ whole genome shotgun (WGS) entry which is preliminary data.</text>
</comment>
<dbReference type="Proteomes" id="UP000018372">
    <property type="component" value="Unassembled WGS sequence"/>
</dbReference>
<keyword evidence="2 3" id="KW-0315">Glutamine amidotransferase</keyword>
<evidence type="ECO:0000313" key="3">
    <source>
        <dbReference type="EMBL" id="CCZ87933.1"/>
    </source>
</evidence>
<dbReference type="SUPFAM" id="SSF53271">
    <property type="entry name" value="PRTase-like"/>
    <property type="match status" value="1"/>
</dbReference>
<dbReference type="GO" id="GO:0016740">
    <property type="term" value="F:transferase activity"/>
    <property type="evidence" value="ECO:0007669"/>
    <property type="project" value="UniProtKB-KW"/>
</dbReference>
<keyword evidence="1 3" id="KW-0808">Transferase</keyword>
<dbReference type="CDD" id="cd06223">
    <property type="entry name" value="PRTases_typeI"/>
    <property type="match status" value="1"/>
</dbReference>
<accession>R5VBH9</accession>